<protein>
    <recommendedName>
        <fullName evidence="11">RNase III domain-containing protein</fullName>
    </recommendedName>
</protein>
<dbReference type="Proteomes" id="UP000015101">
    <property type="component" value="Unassembled WGS sequence"/>
</dbReference>
<feature type="domain" description="DRBM" evidence="6">
    <location>
        <begin position="119"/>
        <end position="194"/>
    </location>
</feature>
<sequence>SGHNQTLEFLGDTILQFITSEYLFKHFPDHHEGHLTLLRSSLVNNKTQAIICDDLGMTEYVINNDPKNEKNKVKDKADILEAFIGALYVDQGLDPCIVFCQVCFYPRLKEFIMNQEWNDAKSQLQQCCLTLRDPSDGEPDIPIYKVLQCTGPTNTRKYHVAVYFRGERLATGVGHSIQQGEMEAATNALKDKSG</sequence>
<evidence type="ECO:0000259" key="6">
    <source>
        <dbReference type="PROSITE" id="PS50137"/>
    </source>
</evidence>
<dbReference type="EMBL" id="AMQM01001545">
    <property type="status" value="NOT_ANNOTATED_CDS"/>
    <property type="molecule type" value="Genomic_DNA"/>
</dbReference>
<dbReference type="PROSITE" id="PS50137">
    <property type="entry name" value="DS_RBD"/>
    <property type="match status" value="1"/>
</dbReference>
<organism evidence="9 10">
    <name type="scientific">Helobdella robusta</name>
    <name type="common">Californian leech</name>
    <dbReference type="NCBI Taxonomy" id="6412"/>
    <lineage>
        <taxon>Eukaryota</taxon>
        <taxon>Metazoa</taxon>
        <taxon>Spiralia</taxon>
        <taxon>Lophotrochozoa</taxon>
        <taxon>Annelida</taxon>
        <taxon>Clitellata</taxon>
        <taxon>Hirudinea</taxon>
        <taxon>Rhynchobdellida</taxon>
        <taxon>Glossiphoniidae</taxon>
        <taxon>Helobdella</taxon>
    </lineage>
</organism>
<dbReference type="SMART" id="SM00358">
    <property type="entry name" value="DSRM"/>
    <property type="match status" value="1"/>
</dbReference>
<dbReference type="PROSITE" id="PS50142">
    <property type="entry name" value="RNASE_3_2"/>
    <property type="match status" value="1"/>
</dbReference>
<dbReference type="GO" id="GO:0004525">
    <property type="term" value="F:ribonuclease III activity"/>
    <property type="evidence" value="ECO:0007669"/>
    <property type="project" value="InterPro"/>
</dbReference>
<keyword evidence="10" id="KW-1185">Reference proteome</keyword>
<evidence type="ECO:0000256" key="1">
    <source>
        <dbReference type="ARBA" id="ARBA00022722"/>
    </source>
</evidence>
<dbReference type="Gene3D" id="3.30.160.20">
    <property type="match status" value="1"/>
</dbReference>
<dbReference type="InterPro" id="IPR014720">
    <property type="entry name" value="dsRBD_dom"/>
</dbReference>
<dbReference type="InterPro" id="IPR036389">
    <property type="entry name" value="RNase_III_sf"/>
</dbReference>
<dbReference type="eggNOG" id="KOG1817">
    <property type="taxonomic scope" value="Eukaryota"/>
</dbReference>
<keyword evidence="4 5" id="KW-0694">RNA-binding</keyword>
<evidence type="ECO:0000313" key="9">
    <source>
        <dbReference type="EnsemblMetazoa" id="HelroP68646"/>
    </source>
</evidence>
<dbReference type="EnsemblMetazoa" id="HelroT68646">
    <property type="protein sequence ID" value="HelroP68646"/>
    <property type="gene ID" value="HelroG68646"/>
</dbReference>
<dbReference type="EMBL" id="KB097571">
    <property type="protein sequence ID" value="ESN94288.1"/>
    <property type="molecule type" value="Genomic_DNA"/>
</dbReference>
<dbReference type="Gene3D" id="1.10.1520.10">
    <property type="entry name" value="Ribonuclease III domain"/>
    <property type="match status" value="1"/>
</dbReference>
<dbReference type="OrthoDB" id="67027at2759"/>
<name>T1FZH6_HELRO</name>
<evidence type="ECO:0008006" key="11">
    <source>
        <dbReference type="Google" id="ProtNLM"/>
    </source>
</evidence>
<dbReference type="HOGENOM" id="CLU_000907_1_3_1"/>
<dbReference type="PANTHER" id="PTHR11207">
    <property type="entry name" value="RIBONUCLEASE III"/>
    <property type="match status" value="1"/>
</dbReference>
<keyword evidence="1" id="KW-0540">Nuclease</keyword>
<dbReference type="CDD" id="cd00593">
    <property type="entry name" value="RIBOc"/>
    <property type="match status" value="1"/>
</dbReference>
<evidence type="ECO:0000259" key="7">
    <source>
        <dbReference type="PROSITE" id="PS50142"/>
    </source>
</evidence>
<dbReference type="FunFam" id="3.30.160.20:FF:000012">
    <property type="entry name" value="Drosha ribonuclease III"/>
    <property type="match status" value="1"/>
</dbReference>
<dbReference type="PANTHER" id="PTHR11207:SF0">
    <property type="entry name" value="RIBONUCLEASE 3"/>
    <property type="match status" value="1"/>
</dbReference>
<reference evidence="8 10" key="2">
    <citation type="journal article" date="2013" name="Nature">
        <title>Insights into bilaterian evolution from three spiralian genomes.</title>
        <authorList>
            <person name="Simakov O."/>
            <person name="Marletaz F."/>
            <person name="Cho S.J."/>
            <person name="Edsinger-Gonzales E."/>
            <person name="Havlak P."/>
            <person name="Hellsten U."/>
            <person name="Kuo D.H."/>
            <person name="Larsson T."/>
            <person name="Lv J."/>
            <person name="Arendt D."/>
            <person name="Savage R."/>
            <person name="Osoegawa K."/>
            <person name="de Jong P."/>
            <person name="Grimwood J."/>
            <person name="Chapman J.A."/>
            <person name="Shapiro H."/>
            <person name="Aerts A."/>
            <person name="Otillar R.P."/>
            <person name="Terry A.Y."/>
            <person name="Boore J.L."/>
            <person name="Grigoriev I.V."/>
            <person name="Lindberg D.R."/>
            <person name="Seaver E.C."/>
            <person name="Weisblat D.A."/>
            <person name="Putnam N.H."/>
            <person name="Rokhsar D.S."/>
        </authorList>
    </citation>
    <scope>NUCLEOTIDE SEQUENCE</scope>
</reference>
<dbReference type="CDD" id="cd19877">
    <property type="entry name" value="DSRM_RNAse_III_meta_like"/>
    <property type="match status" value="1"/>
</dbReference>
<dbReference type="GO" id="GO:0003723">
    <property type="term" value="F:RNA binding"/>
    <property type="evidence" value="ECO:0007669"/>
    <property type="project" value="UniProtKB-UniRule"/>
</dbReference>
<dbReference type="STRING" id="6412.T1FZH6"/>
<dbReference type="CTD" id="20214224"/>
<dbReference type="InParanoid" id="T1FZH6"/>
<dbReference type="Pfam" id="PF00636">
    <property type="entry name" value="Ribonuclease_3"/>
    <property type="match status" value="1"/>
</dbReference>
<dbReference type="AlphaFoldDB" id="T1FZH6"/>
<dbReference type="InterPro" id="IPR000999">
    <property type="entry name" value="RNase_III_dom"/>
</dbReference>
<evidence type="ECO:0000256" key="4">
    <source>
        <dbReference type="ARBA" id="ARBA00022884"/>
    </source>
</evidence>
<dbReference type="InterPro" id="IPR044442">
    <property type="entry name" value="RNAse_III_DSRM__animal"/>
</dbReference>
<evidence type="ECO:0000313" key="8">
    <source>
        <dbReference type="EMBL" id="ESN94288.1"/>
    </source>
</evidence>
<evidence type="ECO:0000256" key="5">
    <source>
        <dbReference type="PROSITE-ProRule" id="PRU00266"/>
    </source>
</evidence>
<dbReference type="RefSeq" id="XP_009027185.1">
    <property type="nucleotide sequence ID" value="XM_009028937.1"/>
</dbReference>
<dbReference type="GO" id="GO:0031054">
    <property type="term" value="P:pre-miRNA processing"/>
    <property type="evidence" value="ECO:0007669"/>
    <property type="project" value="InterPro"/>
</dbReference>
<evidence type="ECO:0000256" key="2">
    <source>
        <dbReference type="ARBA" id="ARBA00022759"/>
    </source>
</evidence>
<evidence type="ECO:0000313" key="10">
    <source>
        <dbReference type="Proteomes" id="UP000015101"/>
    </source>
</evidence>
<accession>T1FZH6</accession>
<proteinExistence type="predicted"/>
<evidence type="ECO:0000256" key="3">
    <source>
        <dbReference type="ARBA" id="ARBA00022801"/>
    </source>
</evidence>
<dbReference type="SUPFAM" id="SSF69065">
    <property type="entry name" value="RNase III domain-like"/>
    <property type="match status" value="1"/>
</dbReference>
<dbReference type="SUPFAM" id="SSF54768">
    <property type="entry name" value="dsRNA-binding domain-like"/>
    <property type="match status" value="1"/>
</dbReference>
<dbReference type="Pfam" id="PF00035">
    <property type="entry name" value="dsrm"/>
    <property type="match status" value="1"/>
</dbReference>
<gene>
    <name evidence="9" type="primary">20214224</name>
    <name evidence="8" type="ORF">HELRODRAFT_68646</name>
</gene>
<dbReference type="GeneID" id="20214224"/>
<feature type="domain" description="RNase III" evidence="7">
    <location>
        <begin position="1"/>
        <end position="92"/>
    </location>
</feature>
<dbReference type="SMART" id="SM00535">
    <property type="entry name" value="RIBOc"/>
    <property type="match status" value="1"/>
</dbReference>
<keyword evidence="3" id="KW-0378">Hydrolase</keyword>
<dbReference type="KEGG" id="hro:HELRODRAFT_68646"/>
<keyword evidence="2" id="KW-0255">Endonuclease</keyword>
<reference evidence="10" key="1">
    <citation type="submission" date="2012-12" db="EMBL/GenBank/DDBJ databases">
        <authorList>
            <person name="Hellsten U."/>
            <person name="Grimwood J."/>
            <person name="Chapman J.A."/>
            <person name="Shapiro H."/>
            <person name="Aerts A."/>
            <person name="Otillar R.P."/>
            <person name="Terry A.Y."/>
            <person name="Boore J.L."/>
            <person name="Simakov O."/>
            <person name="Marletaz F."/>
            <person name="Cho S.-J."/>
            <person name="Edsinger-Gonzales E."/>
            <person name="Havlak P."/>
            <person name="Kuo D.-H."/>
            <person name="Larsson T."/>
            <person name="Lv J."/>
            <person name="Arendt D."/>
            <person name="Savage R."/>
            <person name="Osoegawa K."/>
            <person name="de Jong P."/>
            <person name="Lindberg D.R."/>
            <person name="Seaver E.C."/>
            <person name="Weisblat D.A."/>
            <person name="Putnam N.H."/>
            <person name="Grigoriev I.V."/>
            <person name="Rokhsar D.S."/>
        </authorList>
    </citation>
    <scope>NUCLEOTIDE SEQUENCE</scope>
</reference>
<reference evidence="9" key="3">
    <citation type="submission" date="2015-06" db="UniProtKB">
        <authorList>
            <consortium name="EnsemblMetazoa"/>
        </authorList>
    </citation>
    <scope>IDENTIFICATION</scope>
</reference>